<dbReference type="InterPro" id="IPR001408">
    <property type="entry name" value="Gprotein_alpha_I"/>
</dbReference>
<dbReference type="SUPFAM" id="SSF52540">
    <property type="entry name" value="P-loop containing nucleoside triphosphate hydrolases"/>
    <property type="match status" value="1"/>
</dbReference>
<dbReference type="FunFam" id="1.10.400.10:FF:000002">
    <property type="entry name" value="guanine nucleotide-binding protein G(Q) subunit alpha"/>
    <property type="match status" value="1"/>
</dbReference>
<feature type="binding site" evidence="10">
    <location>
        <position position="85"/>
    </location>
    <ligand>
        <name>Mg(2+)</name>
        <dbReference type="ChEBI" id="CHEBI:18420"/>
    </ligand>
</feature>
<dbReference type="PANTHER" id="PTHR10218">
    <property type="entry name" value="GTP-BINDING PROTEIN ALPHA SUBUNIT"/>
    <property type="match status" value="1"/>
</dbReference>
<dbReference type="GO" id="GO:0005525">
    <property type="term" value="F:GTP binding"/>
    <property type="evidence" value="ECO:0007669"/>
    <property type="project" value="UniProtKB-KW"/>
</dbReference>
<feature type="binding site" evidence="10">
    <location>
        <position position="219"/>
    </location>
    <ligand>
        <name>Mg(2+)</name>
        <dbReference type="ChEBI" id="CHEBI:18420"/>
    </ligand>
</feature>
<keyword evidence="6" id="KW-0564">Palmitate</keyword>
<keyword evidence="2 10" id="KW-0479">Metal-binding</keyword>
<proteinExistence type="predicted"/>
<dbReference type="GO" id="GO:0001664">
    <property type="term" value="F:G protein-coupled receptor binding"/>
    <property type="evidence" value="ECO:0007669"/>
    <property type="project" value="TreeGrafter"/>
</dbReference>
<dbReference type="GO" id="GO:0031683">
    <property type="term" value="F:G-protein beta/gamma-subunit complex binding"/>
    <property type="evidence" value="ECO:0007669"/>
    <property type="project" value="InterPro"/>
</dbReference>
<evidence type="ECO:0000313" key="12">
    <source>
        <dbReference type="Proteomes" id="UP000887013"/>
    </source>
</evidence>
<evidence type="ECO:0000256" key="9">
    <source>
        <dbReference type="PIRSR" id="PIRSR601019-1"/>
    </source>
</evidence>
<dbReference type="Pfam" id="PF00503">
    <property type="entry name" value="G-alpha"/>
    <property type="match status" value="1"/>
</dbReference>
<dbReference type="Proteomes" id="UP000887013">
    <property type="component" value="Unassembled WGS sequence"/>
</dbReference>
<keyword evidence="5 9" id="KW-0342">GTP-binding</keyword>
<dbReference type="FunFam" id="3.40.50.300:FF:002307">
    <property type="entry name" value="Guanine nucleotide-binding protein G(k) subunit alpha"/>
    <property type="match status" value="1"/>
</dbReference>
<keyword evidence="12" id="KW-1185">Reference proteome</keyword>
<keyword evidence="1" id="KW-0519">Myristate</keyword>
<dbReference type="GO" id="GO:0046872">
    <property type="term" value="F:metal ion binding"/>
    <property type="evidence" value="ECO:0007669"/>
    <property type="project" value="UniProtKB-KW"/>
</dbReference>
<evidence type="ECO:0000256" key="10">
    <source>
        <dbReference type="PIRSR" id="PIRSR601019-2"/>
    </source>
</evidence>
<keyword evidence="4 10" id="KW-0460">Magnesium</keyword>
<dbReference type="OrthoDB" id="5817230at2759"/>
<dbReference type="GO" id="GO:0003924">
    <property type="term" value="F:GTPase activity"/>
    <property type="evidence" value="ECO:0007669"/>
    <property type="project" value="InterPro"/>
</dbReference>
<name>A0A8X6TGN9_NEPPI</name>
<sequence length="390" mass="44996">MANGSSKNGLLETLSYRQVAEKDPEGGHHRWEGDIVLASLNLNIINVHVHLTHFSNSSNDALSILPLLCHDVTSENYGARGSGKSTIMKQVKIIAEGFQESDYRYYKPVINSTIIKAIVAIVQAMTEMDIPFDNPQRNRDANIVIDILKSHMDEEEFSDDVEEAIQRLWKDSGVQKCFQRSNEYHISDNIRYFLDDIDRFAAKDFVLTENDILHTRIKTIGIVEENFNLKDLHFQIFDVCDKKARRLEWLENVEDVSAVIFCADISKFDQVPSKDEENKLKEALAIFDDICNNGWFGNAVFVLLLNKVDVFKEKIKKSSLKTCFPNYEGTNEFHDAVHFIQAQFESKNRNDKKEIHSYLTCTKDTSNTLFVFESVRRIIAFRNLRNFDLY</sequence>
<organism evidence="11 12">
    <name type="scientific">Nephila pilipes</name>
    <name type="common">Giant wood spider</name>
    <name type="synonym">Nephila maculata</name>
    <dbReference type="NCBI Taxonomy" id="299642"/>
    <lineage>
        <taxon>Eukaryota</taxon>
        <taxon>Metazoa</taxon>
        <taxon>Ecdysozoa</taxon>
        <taxon>Arthropoda</taxon>
        <taxon>Chelicerata</taxon>
        <taxon>Arachnida</taxon>
        <taxon>Araneae</taxon>
        <taxon>Araneomorphae</taxon>
        <taxon>Entelegynae</taxon>
        <taxon>Araneoidea</taxon>
        <taxon>Nephilidae</taxon>
        <taxon>Nephila</taxon>
    </lineage>
</organism>
<dbReference type="SMART" id="SM00275">
    <property type="entry name" value="G_alpha"/>
    <property type="match status" value="1"/>
</dbReference>
<comment type="caution">
    <text evidence="11">The sequence shown here is derived from an EMBL/GenBank/DDBJ whole genome shotgun (WGS) entry which is preliminary data.</text>
</comment>
<dbReference type="GO" id="GO:0007188">
    <property type="term" value="P:adenylate cyclase-modulating G protein-coupled receptor signaling pathway"/>
    <property type="evidence" value="ECO:0007669"/>
    <property type="project" value="InterPro"/>
</dbReference>
<dbReference type="InterPro" id="IPR011025">
    <property type="entry name" value="GproteinA_insert"/>
</dbReference>
<dbReference type="GO" id="GO:0005737">
    <property type="term" value="C:cytoplasm"/>
    <property type="evidence" value="ECO:0007669"/>
    <property type="project" value="TreeGrafter"/>
</dbReference>
<dbReference type="Gene3D" id="3.40.50.300">
    <property type="entry name" value="P-loop containing nucleotide triphosphate hydrolases"/>
    <property type="match status" value="1"/>
</dbReference>
<dbReference type="AlphaFoldDB" id="A0A8X6TGN9"/>
<dbReference type="EMBL" id="BMAW01008231">
    <property type="protein sequence ID" value="GFT07664.1"/>
    <property type="molecule type" value="Genomic_DNA"/>
</dbReference>
<dbReference type="PRINTS" id="PR00441">
    <property type="entry name" value="GPROTEINAI"/>
</dbReference>
<accession>A0A8X6TGN9</accession>
<dbReference type="PRINTS" id="PR00318">
    <property type="entry name" value="GPROTEINA"/>
</dbReference>
<gene>
    <name evidence="11" type="ORF">NPIL_214311</name>
</gene>
<evidence type="ECO:0000256" key="8">
    <source>
        <dbReference type="ARBA" id="ARBA00023288"/>
    </source>
</evidence>
<reference evidence="11" key="1">
    <citation type="submission" date="2020-08" db="EMBL/GenBank/DDBJ databases">
        <title>Multicomponent nature underlies the extraordinary mechanical properties of spider dragline silk.</title>
        <authorList>
            <person name="Kono N."/>
            <person name="Nakamura H."/>
            <person name="Mori M."/>
            <person name="Yoshida Y."/>
            <person name="Ohtoshi R."/>
            <person name="Malay A.D."/>
            <person name="Moran D.A.P."/>
            <person name="Tomita M."/>
            <person name="Numata K."/>
            <person name="Arakawa K."/>
        </authorList>
    </citation>
    <scope>NUCLEOTIDE SEQUENCE</scope>
</reference>
<dbReference type="SUPFAM" id="SSF47895">
    <property type="entry name" value="Transducin (alpha subunit), insertion domain"/>
    <property type="match status" value="1"/>
</dbReference>
<evidence type="ECO:0000256" key="2">
    <source>
        <dbReference type="ARBA" id="ARBA00022723"/>
    </source>
</evidence>
<evidence type="ECO:0000313" key="11">
    <source>
        <dbReference type="EMBL" id="GFT07664.1"/>
    </source>
</evidence>
<feature type="binding site" evidence="9">
    <location>
        <begin position="213"/>
        <end position="219"/>
    </location>
    <ligand>
        <name>GTP</name>
        <dbReference type="ChEBI" id="CHEBI:37565"/>
    </ligand>
</feature>
<evidence type="ECO:0000256" key="4">
    <source>
        <dbReference type="ARBA" id="ARBA00022842"/>
    </source>
</evidence>
<dbReference type="Gene3D" id="1.10.400.10">
    <property type="entry name" value="GI Alpha 1, domain 2-like"/>
    <property type="match status" value="1"/>
</dbReference>
<evidence type="ECO:0000256" key="7">
    <source>
        <dbReference type="ARBA" id="ARBA00023224"/>
    </source>
</evidence>
<dbReference type="InterPro" id="IPR027417">
    <property type="entry name" value="P-loop_NTPase"/>
</dbReference>
<evidence type="ECO:0000256" key="3">
    <source>
        <dbReference type="ARBA" id="ARBA00022741"/>
    </source>
</evidence>
<feature type="binding site" evidence="9">
    <location>
        <begin position="306"/>
        <end position="309"/>
    </location>
    <ligand>
        <name>GTP</name>
        <dbReference type="ChEBI" id="CHEBI:37565"/>
    </ligand>
</feature>
<dbReference type="PROSITE" id="PS51882">
    <property type="entry name" value="G_ALPHA"/>
    <property type="match status" value="1"/>
</dbReference>
<dbReference type="PANTHER" id="PTHR10218:SF362">
    <property type="entry name" value="G PROTEIN ALPHA O SUBUNIT"/>
    <property type="match status" value="1"/>
</dbReference>
<protein>
    <submittedName>
        <fullName evidence="11">Guanine nucleotide-binding protein G(O) subunit alpha</fullName>
    </submittedName>
</protein>
<evidence type="ECO:0000256" key="5">
    <source>
        <dbReference type="ARBA" id="ARBA00023134"/>
    </source>
</evidence>
<keyword evidence="7" id="KW-0807">Transducer</keyword>
<evidence type="ECO:0000256" key="6">
    <source>
        <dbReference type="ARBA" id="ARBA00023139"/>
    </source>
</evidence>
<keyword evidence="3 9" id="KW-0547">Nucleotide-binding</keyword>
<dbReference type="InterPro" id="IPR001019">
    <property type="entry name" value="Gprotein_alpha_su"/>
</dbReference>
<evidence type="ECO:0000256" key="1">
    <source>
        <dbReference type="ARBA" id="ARBA00022707"/>
    </source>
</evidence>
<dbReference type="CDD" id="cd00066">
    <property type="entry name" value="G-alpha"/>
    <property type="match status" value="1"/>
</dbReference>
<keyword evidence="8" id="KW-0449">Lipoprotein</keyword>
<dbReference type="GO" id="GO:0005834">
    <property type="term" value="C:heterotrimeric G-protein complex"/>
    <property type="evidence" value="ECO:0007669"/>
    <property type="project" value="TreeGrafter"/>
</dbReference>